<proteinExistence type="predicted"/>
<feature type="chain" id="PRO_5001642700" description="Yeast cell wall synthesis Kre9/Knh1-like N-terminal domain-containing protein" evidence="4">
    <location>
        <begin position="22"/>
        <end position="307"/>
    </location>
</feature>
<evidence type="ECO:0000313" key="6">
    <source>
        <dbReference type="EMBL" id="KDQ32764.1"/>
    </source>
</evidence>
<evidence type="ECO:0000313" key="7">
    <source>
        <dbReference type="Proteomes" id="UP000027073"/>
    </source>
</evidence>
<dbReference type="GO" id="GO:0006078">
    <property type="term" value="P:(1-&gt;6)-beta-D-glucan biosynthetic process"/>
    <property type="evidence" value="ECO:0007669"/>
    <property type="project" value="InterPro"/>
</dbReference>
<dbReference type="OrthoDB" id="2432613at2759"/>
<dbReference type="GO" id="GO:0042546">
    <property type="term" value="P:cell wall biogenesis"/>
    <property type="evidence" value="ECO:0007669"/>
    <property type="project" value="InterPro"/>
</dbReference>
<dbReference type="VEuPathDB" id="FungiDB:PLEOSDRAFT_172626"/>
<evidence type="ECO:0000256" key="2">
    <source>
        <dbReference type="SAM" id="MobiDB-lite"/>
    </source>
</evidence>
<evidence type="ECO:0000259" key="5">
    <source>
        <dbReference type="Pfam" id="PF10342"/>
    </source>
</evidence>
<dbReference type="STRING" id="1137138.A0A067NXX3"/>
<evidence type="ECO:0000256" key="3">
    <source>
        <dbReference type="SAM" id="Phobius"/>
    </source>
</evidence>
<reference evidence="7" key="1">
    <citation type="journal article" date="2014" name="Proc. Natl. Acad. Sci. U.S.A.">
        <title>Extensive sampling of basidiomycete genomes demonstrates inadequacy of the white-rot/brown-rot paradigm for wood decay fungi.</title>
        <authorList>
            <person name="Riley R."/>
            <person name="Salamov A.A."/>
            <person name="Brown D.W."/>
            <person name="Nagy L.G."/>
            <person name="Floudas D."/>
            <person name="Held B.W."/>
            <person name="Levasseur A."/>
            <person name="Lombard V."/>
            <person name="Morin E."/>
            <person name="Otillar R."/>
            <person name="Lindquist E.A."/>
            <person name="Sun H."/>
            <person name="LaButti K.M."/>
            <person name="Schmutz J."/>
            <person name="Jabbour D."/>
            <person name="Luo H."/>
            <person name="Baker S.E."/>
            <person name="Pisabarro A.G."/>
            <person name="Walton J.D."/>
            <person name="Blanchette R.A."/>
            <person name="Henrissat B."/>
            <person name="Martin F."/>
            <person name="Cullen D."/>
            <person name="Hibbett D.S."/>
            <person name="Grigoriev I.V."/>
        </authorList>
    </citation>
    <scope>NUCLEOTIDE SEQUENCE [LARGE SCALE GENOMIC DNA]</scope>
    <source>
        <strain evidence="7">PC15</strain>
    </source>
</reference>
<dbReference type="InterPro" id="IPR045328">
    <property type="entry name" value="Kre9/Knh1"/>
</dbReference>
<feature type="domain" description="Yeast cell wall synthesis Kre9/Knh1-like N-terminal" evidence="5">
    <location>
        <begin position="28"/>
        <end position="119"/>
    </location>
</feature>
<dbReference type="HOGENOM" id="CLU_078855_0_1_1"/>
<sequence length="307" mass="31139">MQYLVFTFLLVSLFLAAGARAGVYIIRPSAGSTCRGGEECTLQWMDDGQSPLLSAFGPSTAGLYTGQMKLVQPLGDVDTSGSRSFTFTVDPRAGPNSNDYYIALASKSLGEMAWSPFFSMTNMEGSFASPLPSSAIPSLSTLSPPQSSSTTILPTITVGTLNTLPLSISSTSIEPVASASSSTIPNPSDSLAPSSSATPATPSSITGFASPSSTSISTPSTPSTSTPLASLQATNVSPAPASTDVVEAISSRFVTSTLSPSSEPTASSANSNSSSNAASTLLRGSSLSSPLFVGAITLLVSFVVSLL</sequence>
<feature type="region of interest" description="Disordered" evidence="2">
    <location>
        <begin position="257"/>
        <end position="280"/>
    </location>
</feature>
<evidence type="ECO:0000256" key="1">
    <source>
        <dbReference type="ARBA" id="ARBA00022729"/>
    </source>
</evidence>
<organism evidence="6 7">
    <name type="scientific">Pleurotus ostreatus (strain PC15)</name>
    <name type="common">Oyster mushroom</name>
    <dbReference type="NCBI Taxonomy" id="1137138"/>
    <lineage>
        <taxon>Eukaryota</taxon>
        <taxon>Fungi</taxon>
        <taxon>Dikarya</taxon>
        <taxon>Basidiomycota</taxon>
        <taxon>Agaricomycotina</taxon>
        <taxon>Agaricomycetes</taxon>
        <taxon>Agaricomycetidae</taxon>
        <taxon>Agaricales</taxon>
        <taxon>Pleurotineae</taxon>
        <taxon>Pleurotaceae</taxon>
        <taxon>Pleurotus</taxon>
    </lineage>
</organism>
<gene>
    <name evidence="6" type="ORF">PLEOSDRAFT_172626</name>
</gene>
<feature type="region of interest" description="Disordered" evidence="2">
    <location>
        <begin position="178"/>
        <end position="230"/>
    </location>
</feature>
<dbReference type="Pfam" id="PF10342">
    <property type="entry name" value="Kre9_KNH"/>
    <property type="match status" value="1"/>
</dbReference>
<dbReference type="EMBL" id="KL198004">
    <property type="protein sequence ID" value="KDQ32764.1"/>
    <property type="molecule type" value="Genomic_DNA"/>
</dbReference>
<dbReference type="PANTHER" id="PTHR28154">
    <property type="entry name" value="CELL WALL SYNTHESIS PROTEIN KNH1-RELATED"/>
    <property type="match status" value="1"/>
</dbReference>
<dbReference type="PANTHER" id="PTHR28154:SF1">
    <property type="entry name" value="CELL WALL SYNTHESIS PROTEIN KNH1-RELATED"/>
    <property type="match status" value="1"/>
</dbReference>
<name>A0A067NXX3_PLEO1</name>
<evidence type="ECO:0000256" key="4">
    <source>
        <dbReference type="SAM" id="SignalP"/>
    </source>
</evidence>
<keyword evidence="1 4" id="KW-0732">Signal</keyword>
<accession>A0A067NXX3</accession>
<dbReference type="InParanoid" id="A0A067NXX3"/>
<protein>
    <recommendedName>
        <fullName evidence="5">Yeast cell wall synthesis Kre9/Knh1-like N-terminal domain-containing protein</fullName>
    </recommendedName>
</protein>
<feature type="signal peptide" evidence="4">
    <location>
        <begin position="1"/>
        <end position="21"/>
    </location>
</feature>
<keyword evidence="3" id="KW-1133">Transmembrane helix</keyword>
<dbReference type="InterPro" id="IPR018466">
    <property type="entry name" value="Kre9/Knh1-like_N"/>
</dbReference>
<feature type="compositionally biased region" description="Low complexity" evidence="2">
    <location>
        <begin position="185"/>
        <end position="227"/>
    </location>
</feature>
<dbReference type="AlphaFoldDB" id="A0A067NXX3"/>
<dbReference type="Proteomes" id="UP000027073">
    <property type="component" value="Unassembled WGS sequence"/>
</dbReference>
<keyword evidence="3" id="KW-0472">Membrane</keyword>
<keyword evidence="3" id="KW-0812">Transmembrane</keyword>
<feature type="transmembrane region" description="Helical" evidence="3">
    <location>
        <begin position="287"/>
        <end position="306"/>
    </location>
</feature>